<dbReference type="OrthoDB" id="10040922at2759"/>
<dbReference type="SMART" id="SM00248">
    <property type="entry name" value="ANK"/>
    <property type="match status" value="7"/>
</dbReference>
<evidence type="ECO:0000256" key="3">
    <source>
        <dbReference type="PROSITE-ProRule" id="PRU00023"/>
    </source>
</evidence>
<dbReference type="GO" id="GO:0005886">
    <property type="term" value="C:plasma membrane"/>
    <property type="evidence" value="ECO:0007669"/>
    <property type="project" value="TreeGrafter"/>
</dbReference>
<organism evidence="5 6">
    <name type="scientific">Castanea mollissima</name>
    <name type="common">Chinese chestnut</name>
    <dbReference type="NCBI Taxonomy" id="60419"/>
    <lineage>
        <taxon>Eukaryota</taxon>
        <taxon>Viridiplantae</taxon>
        <taxon>Streptophyta</taxon>
        <taxon>Embryophyta</taxon>
        <taxon>Tracheophyta</taxon>
        <taxon>Spermatophyta</taxon>
        <taxon>Magnoliopsida</taxon>
        <taxon>eudicotyledons</taxon>
        <taxon>Gunneridae</taxon>
        <taxon>Pentapetalae</taxon>
        <taxon>rosids</taxon>
        <taxon>fabids</taxon>
        <taxon>Fagales</taxon>
        <taxon>Fagaceae</taxon>
        <taxon>Castanea</taxon>
    </lineage>
</organism>
<dbReference type="AlphaFoldDB" id="A0A8J4RGH9"/>
<feature type="transmembrane region" description="Helical" evidence="4">
    <location>
        <begin position="409"/>
        <end position="431"/>
    </location>
</feature>
<keyword evidence="4" id="KW-0812">Transmembrane</keyword>
<sequence>MDSPSSCEAQGSANANQPEETKISCMDLDVYNGATAGKIEVFKNSSPPLHLQELLTPNGNTVLHVYLTALSKRLESSTANFVEEILKMCRLLPRLESSTANFVEEILRMCPSLLSQANAKGEIPLHIAARHGHVTMVEVLINFADSRPQDVENGERNAKKMLQITNKEKETALHEAIRYNHLEVVKLLLEVDPNYSYSANDVGETPLYMAVERNFQELAFEILNTCKSPAYDGPLQRTVLHAAVICDNREMTQKILEKVEARRALAKQADQQAYIKDKNGKTALHIAAHRGNGAAIQEILSRCPDCFELVDNEGRNVLHIAVATSMPWPGPRDTVNFFLTFRKFSNLFNEKDDDGNTPLHLHSNALWLQRSLMRHPKVDQMAFNKQNLNAYDLALTSDKLPSAKGESLVIFPFSYTLFVLFPALYSVIFLFGHPMPLRKKNTSAQAGLGENQQAEASVDYVFMHIEGTESFEEVGQLDNRDLAVAIKDLQCSEATMWEEF</sequence>
<keyword evidence="6" id="KW-1185">Reference proteome</keyword>
<dbReference type="PROSITE" id="PS50297">
    <property type="entry name" value="ANK_REP_REGION"/>
    <property type="match status" value="2"/>
</dbReference>
<keyword evidence="2 3" id="KW-0040">ANK repeat</keyword>
<comment type="caution">
    <text evidence="5">The sequence shown here is derived from an EMBL/GenBank/DDBJ whole genome shotgun (WGS) entry which is preliminary data.</text>
</comment>
<name>A0A8J4RGH9_9ROSI</name>
<keyword evidence="4" id="KW-0472">Membrane</keyword>
<dbReference type="Proteomes" id="UP000737018">
    <property type="component" value="Unassembled WGS sequence"/>
</dbReference>
<dbReference type="PANTHER" id="PTHR24186:SF36">
    <property type="entry name" value="SERINE_THREONINE-PROTEIN PHOSPHATASE 6 REGULATORY ANKYRIN REPEAT SUBUNIT A-LIKE"/>
    <property type="match status" value="1"/>
</dbReference>
<reference evidence="5" key="1">
    <citation type="submission" date="2020-03" db="EMBL/GenBank/DDBJ databases">
        <title>Castanea mollissima Vanexum genome sequencing.</title>
        <authorList>
            <person name="Staton M."/>
        </authorList>
    </citation>
    <scope>NUCLEOTIDE SEQUENCE</scope>
    <source>
        <tissue evidence="5">Leaf</tissue>
    </source>
</reference>
<keyword evidence="1" id="KW-0677">Repeat</keyword>
<dbReference type="SUPFAM" id="SSF48403">
    <property type="entry name" value="Ankyrin repeat"/>
    <property type="match status" value="1"/>
</dbReference>
<keyword evidence="4" id="KW-1133">Transmembrane helix</keyword>
<dbReference type="PANTHER" id="PTHR24186">
    <property type="entry name" value="PROTEIN PHOSPHATASE 1 REGULATORY SUBUNIT"/>
    <property type="match status" value="1"/>
</dbReference>
<feature type="repeat" description="ANK" evidence="3">
    <location>
        <begin position="168"/>
        <end position="200"/>
    </location>
</feature>
<evidence type="ECO:0000313" key="5">
    <source>
        <dbReference type="EMBL" id="KAF3962738.1"/>
    </source>
</evidence>
<evidence type="ECO:0000256" key="4">
    <source>
        <dbReference type="SAM" id="Phobius"/>
    </source>
</evidence>
<dbReference type="InterPro" id="IPR002110">
    <property type="entry name" value="Ankyrin_rpt"/>
</dbReference>
<dbReference type="Pfam" id="PF12796">
    <property type="entry name" value="Ank_2"/>
    <property type="match status" value="2"/>
</dbReference>
<gene>
    <name evidence="5" type="ORF">CMV_012781</name>
</gene>
<dbReference type="PROSITE" id="PS50088">
    <property type="entry name" value="ANK_REPEAT"/>
    <property type="match status" value="2"/>
</dbReference>
<evidence type="ECO:0000256" key="2">
    <source>
        <dbReference type="ARBA" id="ARBA00023043"/>
    </source>
</evidence>
<feature type="repeat" description="ANK" evidence="3">
    <location>
        <begin position="120"/>
        <end position="142"/>
    </location>
</feature>
<dbReference type="InterPro" id="IPR036770">
    <property type="entry name" value="Ankyrin_rpt-contain_sf"/>
</dbReference>
<accession>A0A8J4RGH9</accession>
<proteinExistence type="predicted"/>
<protein>
    <submittedName>
        <fullName evidence="5">Uncharacterized protein</fullName>
    </submittedName>
</protein>
<evidence type="ECO:0000256" key="1">
    <source>
        <dbReference type="ARBA" id="ARBA00022737"/>
    </source>
</evidence>
<dbReference type="Gene3D" id="1.25.40.20">
    <property type="entry name" value="Ankyrin repeat-containing domain"/>
    <property type="match status" value="2"/>
</dbReference>
<evidence type="ECO:0000313" key="6">
    <source>
        <dbReference type="Proteomes" id="UP000737018"/>
    </source>
</evidence>
<dbReference type="EMBL" id="JRKL02001663">
    <property type="protein sequence ID" value="KAF3962738.1"/>
    <property type="molecule type" value="Genomic_DNA"/>
</dbReference>